<name>A0A918H4P9_9ACTN</name>
<dbReference type="Proteomes" id="UP000646776">
    <property type="component" value="Unassembled WGS sequence"/>
</dbReference>
<dbReference type="PIRSF" id="PIRSF001111">
    <property type="entry name" value="Isochorismatase"/>
    <property type="match status" value="1"/>
</dbReference>
<dbReference type="EMBL" id="BMSA01000002">
    <property type="protein sequence ID" value="GGT36251.1"/>
    <property type="molecule type" value="Genomic_DNA"/>
</dbReference>
<evidence type="ECO:0000256" key="1">
    <source>
        <dbReference type="ARBA" id="ARBA00022801"/>
    </source>
</evidence>
<dbReference type="Pfam" id="PF00857">
    <property type="entry name" value="Isochorismatase"/>
    <property type="match status" value="1"/>
</dbReference>
<dbReference type="PRINTS" id="PR01398">
    <property type="entry name" value="ISCHRISMTASE"/>
</dbReference>
<proteinExistence type="predicted"/>
<evidence type="ECO:0000256" key="2">
    <source>
        <dbReference type="SAM" id="MobiDB-lite"/>
    </source>
</evidence>
<keyword evidence="5" id="KW-1185">Reference proteome</keyword>
<gene>
    <name evidence="4" type="primary">phzD1</name>
    <name evidence="4" type="ORF">GCM10010226_10540</name>
</gene>
<organism evidence="4 5">
    <name type="scientific">Streptomyces phaeofaciens</name>
    <dbReference type="NCBI Taxonomy" id="68254"/>
    <lineage>
        <taxon>Bacteria</taxon>
        <taxon>Bacillati</taxon>
        <taxon>Actinomycetota</taxon>
        <taxon>Actinomycetes</taxon>
        <taxon>Kitasatosporales</taxon>
        <taxon>Streptomycetaceae</taxon>
        <taxon>Streptomyces</taxon>
    </lineage>
</organism>
<reference evidence="4" key="2">
    <citation type="submission" date="2020-09" db="EMBL/GenBank/DDBJ databases">
        <authorList>
            <person name="Sun Q."/>
            <person name="Ohkuma M."/>
        </authorList>
    </citation>
    <scope>NUCLEOTIDE SEQUENCE</scope>
    <source>
        <strain evidence="4">JCM 4125</strain>
    </source>
</reference>
<dbReference type="Gene3D" id="3.40.50.850">
    <property type="entry name" value="Isochorismatase-like"/>
    <property type="match status" value="1"/>
</dbReference>
<dbReference type="InterPro" id="IPR050272">
    <property type="entry name" value="Isochorismatase-like_hydrls"/>
</dbReference>
<feature type="domain" description="Isochorismatase-like" evidence="3">
    <location>
        <begin position="46"/>
        <end position="216"/>
    </location>
</feature>
<sequence length="245" mass="26966">MSDMVSSEQVTEFTAGIPPIEPYDPPGRDELPAAVASWSPDPRRAVLLVHDMQHYFLRPLPARPRDTVLHNAARLRERCAGLGMPVAYTAQPGSMTEEQRGLLKDIWGPGMRAADDDRRVVDALAPADGDWLLTKWRYSAFHHSGLLGRMREAGRDQLIVCGVYAHVGVLMTAVEAFSNDIETFLAADAVADFSREHHQLALRYAAGRCAVVADTDGLVDALELAVPADAVRWHRTAAHPEWVVV</sequence>
<dbReference type="GO" id="GO:0008908">
    <property type="term" value="F:isochorismatase activity"/>
    <property type="evidence" value="ECO:0007669"/>
    <property type="project" value="InterPro"/>
</dbReference>
<evidence type="ECO:0000313" key="5">
    <source>
        <dbReference type="Proteomes" id="UP000646776"/>
    </source>
</evidence>
<accession>A0A918H4P9</accession>
<dbReference type="PANTHER" id="PTHR43540">
    <property type="entry name" value="PEROXYUREIDOACRYLATE/UREIDOACRYLATE AMIDOHYDROLASE-RELATED"/>
    <property type="match status" value="1"/>
</dbReference>
<protein>
    <submittedName>
        <fullName evidence="4">Phenazine biosynthesis protein PhzD</fullName>
    </submittedName>
</protein>
<feature type="region of interest" description="Disordered" evidence="2">
    <location>
        <begin position="1"/>
        <end position="35"/>
    </location>
</feature>
<dbReference type="SUPFAM" id="SSF52499">
    <property type="entry name" value="Isochorismatase-like hydrolases"/>
    <property type="match status" value="1"/>
</dbReference>
<comment type="caution">
    <text evidence="4">The sequence shown here is derived from an EMBL/GenBank/DDBJ whole genome shotgun (WGS) entry which is preliminary data.</text>
</comment>
<dbReference type="PANTHER" id="PTHR43540:SF3">
    <property type="entry name" value="ENTEROBACTIN SYNTHASE COMPONENT B"/>
    <property type="match status" value="1"/>
</dbReference>
<dbReference type="InterPro" id="IPR000868">
    <property type="entry name" value="Isochorismatase-like_dom"/>
</dbReference>
<evidence type="ECO:0000259" key="3">
    <source>
        <dbReference type="Pfam" id="PF00857"/>
    </source>
</evidence>
<feature type="compositionally biased region" description="Polar residues" evidence="2">
    <location>
        <begin position="1"/>
        <end position="12"/>
    </location>
</feature>
<dbReference type="InterPro" id="IPR016291">
    <property type="entry name" value="Isochorismatase"/>
</dbReference>
<keyword evidence="1" id="KW-0378">Hydrolase</keyword>
<evidence type="ECO:0000313" key="4">
    <source>
        <dbReference type="EMBL" id="GGT36251.1"/>
    </source>
</evidence>
<dbReference type="AlphaFoldDB" id="A0A918H4P9"/>
<reference evidence="4" key="1">
    <citation type="journal article" date="2014" name="Int. J. Syst. Evol. Microbiol.">
        <title>Complete genome sequence of Corynebacterium casei LMG S-19264T (=DSM 44701T), isolated from a smear-ripened cheese.</title>
        <authorList>
            <consortium name="US DOE Joint Genome Institute (JGI-PGF)"/>
            <person name="Walter F."/>
            <person name="Albersmeier A."/>
            <person name="Kalinowski J."/>
            <person name="Ruckert C."/>
        </authorList>
    </citation>
    <scope>NUCLEOTIDE SEQUENCE</scope>
    <source>
        <strain evidence="4">JCM 4125</strain>
    </source>
</reference>
<dbReference type="InterPro" id="IPR036380">
    <property type="entry name" value="Isochorismatase-like_sf"/>
</dbReference>